<keyword evidence="4" id="KW-1185">Reference proteome</keyword>
<accession>A0A9Q0KT35</accession>
<feature type="region of interest" description="Disordered" evidence="1">
    <location>
        <begin position="32"/>
        <end position="53"/>
    </location>
</feature>
<comment type="caution">
    <text evidence="3">The sequence shown here is derived from an EMBL/GenBank/DDBJ whole genome shotgun (WGS) entry which is preliminary data.</text>
</comment>
<dbReference type="PANTHER" id="PTHR33625:SF4">
    <property type="entry name" value="OS08G0179900 PROTEIN"/>
    <property type="match status" value="1"/>
</dbReference>
<name>A0A9Q0KT35_9MAGN</name>
<protein>
    <submittedName>
        <fullName evidence="3">Uncharacterized protein</fullName>
    </submittedName>
</protein>
<gene>
    <name evidence="3" type="ORF">NE237_001326</name>
</gene>
<keyword evidence="2" id="KW-0472">Membrane</keyword>
<dbReference type="OrthoDB" id="659599at2759"/>
<dbReference type="PANTHER" id="PTHR33625">
    <property type="entry name" value="OS08G0179900 PROTEIN"/>
    <property type="match status" value="1"/>
</dbReference>
<evidence type="ECO:0000256" key="1">
    <source>
        <dbReference type="SAM" id="MobiDB-lite"/>
    </source>
</evidence>
<organism evidence="3 4">
    <name type="scientific">Protea cynaroides</name>
    <dbReference type="NCBI Taxonomy" id="273540"/>
    <lineage>
        <taxon>Eukaryota</taxon>
        <taxon>Viridiplantae</taxon>
        <taxon>Streptophyta</taxon>
        <taxon>Embryophyta</taxon>
        <taxon>Tracheophyta</taxon>
        <taxon>Spermatophyta</taxon>
        <taxon>Magnoliopsida</taxon>
        <taxon>Proteales</taxon>
        <taxon>Proteaceae</taxon>
        <taxon>Protea</taxon>
    </lineage>
</organism>
<keyword evidence="2" id="KW-1133">Transmembrane helix</keyword>
<sequence>MGGGGAMRAAAKVASFGINGGLRGASSVPLAEQSMATAARKPSRPATSMVSSVATEDGRSSVLLSSQNGKIDASVQRPLWDIDDWEFAGIEEDLLVDSTTPMPRVVFGAVPTLEEAKEATCELKDALDHVYFSPNSSGGSEAKAYVTTETAVANPSVPKHALQAFMLMKENSAAQSVVASLVSDKNVWEAVIQNEKVKEFIQSQQTTGILQHGMDLNDNESSVDNGFNDGESIKHIDDGCRGKSSGSSFMGFVENVKFKVTEMVKNVSDFIQNLFGGSVEENAASDEKDSAKGTSMERTGAYFMGLAVLSIMVVVLKRG</sequence>
<evidence type="ECO:0000256" key="2">
    <source>
        <dbReference type="SAM" id="Phobius"/>
    </source>
</evidence>
<dbReference type="AlphaFoldDB" id="A0A9Q0KT35"/>
<evidence type="ECO:0000313" key="4">
    <source>
        <dbReference type="Proteomes" id="UP001141806"/>
    </source>
</evidence>
<feature type="transmembrane region" description="Helical" evidence="2">
    <location>
        <begin position="299"/>
        <end position="316"/>
    </location>
</feature>
<reference evidence="3" key="1">
    <citation type="journal article" date="2023" name="Plant J.">
        <title>The genome of the king protea, Protea cynaroides.</title>
        <authorList>
            <person name="Chang J."/>
            <person name="Duong T.A."/>
            <person name="Schoeman C."/>
            <person name="Ma X."/>
            <person name="Roodt D."/>
            <person name="Barker N."/>
            <person name="Li Z."/>
            <person name="Van de Peer Y."/>
            <person name="Mizrachi E."/>
        </authorList>
    </citation>
    <scope>NUCLEOTIDE SEQUENCE</scope>
    <source>
        <tissue evidence="3">Young leaves</tissue>
    </source>
</reference>
<evidence type="ECO:0000313" key="3">
    <source>
        <dbReference type="EMBL" id="KAJ4976220.1"/>
    </source>
</evidence>
<dbReference type="Proteomes" id="UP001141806">
    <property type="component" value="Unassembled WGS sequence"/>
</dbReference>
<dbReference type="EMBL" id="JAMYWD010000003">
    <property type="protein sequence ID" value="KAJ4976220.1"/>
    <property type="molecule type" value="Genomic_DNA"/>
</dbReference>
<keyword evidence="2" id="KW-0812">Transmembrane</keyword>
<proteinExistence type="predicted"/>